<dbReference type="InterPro" id="IPR029058">
    <property type="entry name" value="AB_hydrolase_fold"/>
</dbReference>
<dbReference type="AlphaFoldDB" id="A0A0K2SK49"/>
<dbReference type="InterPro" id="IPR050266">
    <property type="entry name" value="AB_hydrolase_sf"/>
</dbReference>
<dbReference type="Proteomes" id="UP000065807">
    <property type="component" value="Chromosome"/>
</dbReference>
<dbReference type="InterPro" id="IPR000073">
    <property type="entry name" value="AB_hydrolase_1"/>
</dbReference>
<evidence type="ECO:0000256" key="1">
    <source>
        <dbReference type="SAM" id="Phobius"/>
    </source>
</evidence>
<keyword evidence="1" id="KW-0812">Transmembrane</keyword>
<dbReference type="Pfam" id="PF00561">
    <property type="entry name" value="Abhydrolase_1"/>
    <property type="match status" value="1"/>
</dbReference>
<name>A0A0K2SK49_LIMPI</name>
<feature type="domain" description="AB hydrolase-1" evidence="2">
    <location>
        <begin position="34"/>
        <end position="259"/>
    </location>
</feature>
<keyword evidence="3" id="KW-0378">Hydrolase</keyword>
<reference evidence="4" key="1">
    <citation type="submission" date="2015-07" db="EMBL/GenBank/DDBJ databases">
        <title>Complete genome sequence and phylogenetic analysis of Limnochorda pilosa.</title>
        <authorList>
            <person name="Watanabe M."/>
            <person name="Kojima H."/>
            <person name="Fukui M."/>
        </authorList>
    </citation>
    <scope>NUCLEOTIDE SEQUENCE [LARGE SCALE GENOMIC DNA]</scope>
    <source>
        <strain evidence="4">HC45</strain>
    </source>
</reference>
<dbReference type="SUPFAM" id="SSF53474">
    <property type="entry name" value="alpha/beta-Hydrolases"/>
    <property type="match status" value="1"/>
</dbReference>
<evidence type="ECO:0000259" key="2">
    <source>
        <dbReference type="Pfam" id="PF00561"/>
    </source>
</evidence>
<dbReference type="EMBL" id="AP014924">
    <property type="protein sequence ID" value="BAS27204.1"/>
    <property type="molecule type" value="Genomic_DNA"/>
</dbReference>
<sequence length="278" mass="29652">MVREAQELRGDREILARGTRWSYREVEGDEPVAVFLHAFPLQKAMWEPVLEALEGRARAVALDLPGFGSSASLPAEPTMDAYADATAGFLDALGIGQAILCGLSMGGYLAFALWRRHRERVAGLVLADTRAGADTAQARQGRYDLVARLELQGARAAAEQFLPNLVGPTTRGRRPELLEHLEGWILANSPQGMAAAARAMAERPDSTDLLAGIDVPALVVVGEEDGLTPPEEAERMAGAIPGATLARIPQAGHLSALEQPGPFNSVLIGFLDRFRAGG</sequence>
<gene>
    <name evidence="3" type="ORF">LIP_1353</name>
</gene>
<protein>
    <submittedName>
        <fullName evidence="3">Alpha/beta hydrolase</fullName>
    </submittedName>
</protein>
<reference evidence="4" key="2">
    <citation type="journal article" date="2016" name="Int. J. Syst. Evol. Microbiol.">
        <title>Complete genome sequence and cell structure of Limnochorda pilosa, a Gram-negative spore-former within the phylum Firmicutes.</title>
        <authorList>
            <person name="Watanabe M."/>
            <person name="Kojima H."/>
            <person name="Fukui M."/>
        </authorList>
    </citation>
    <scope>NUCLEOTIDE SEQUENCE [LARGE SCALE GENOMIC DNA]</scope>
    <source>
        <strain evidence="4">HC45</strain>
    </source>
</reference>
<dbReference type="Gene3D" id="3.40.50.1820">
    <property type="entry name" value="alpha/beta hydrolase"/>
    <property type="match status" value="1"/>
</dbReference>
<evidence type="ECO:0000313" key="4">
    <source>
        <dbReference type="Proteomes" id="UP000065807"/>
    </source>
</evidence>
<proteinExistence type="predicted"/>
<dbReference type="PANTHER" id="PTHR43798">
    <property type="entry name" value="MONOACYLGLYCEROL LIPASE"/>
    <property type="match status" value="1"/>
</dbReference>
<dbReference type="STRING" id="1555112.LIP_1353"/>
<dbReference type="GO" id="GO:0016787">
    <property type="term" value="F:hydrolase activity"/>
    <property type="evidence" value="ECO:0007669"/>
    <property type="project" value="UniProtKB-KW"/>
</dbReference>
<keyword evidence="4" id="KW-1185">Reference proteome</keyword>
<keyword evidence="1" id="KW-1133">Transmembrane helix</keyword>
<organism evidence="3 4">
    <name type="scientific">Limnochorda pilosa</name>
    <dbReference type="NCBI Taxonomy" id="1555112"/>
    <lineage>
        <taxon>Bacteria</taxon>
        <taxon>Bacillati</taxon>
        <taxon>Bacillota</taxon>
        <taxon>Limnochordia</taxon>
        <taxon>Limnochordales</taxon>
        <taxon>Limnochordaceae</taxon>
        <taxon>Limnochorda</taxon>
    </lineage>
</organism>
<accession>A0A0K2SK49</accession>
<feature type="transmembrane region" description="Helical" evidence="1">
    <location>
        <begin position="92"/>
        <end position="114"/>
    </location>
</feature>
<keyword evidence="1" id="KW-0472">Membrane</keyword>
<evidence type="ECO:0000313" key="3">
    <source>
        <dbReference type="EMBL" id="BAS27204.1"/>
    </source>
</evidence>
<dbReference type="PRINTS" id="PR00111">
    <property type="entry name" value="ABHYDROLASE"/>
</dbReference>
<dbReference type="KEGG" id="lpil:LIP_1353"/>